<proteinExistence type="predicted"/>
<dbReference type="AlphaFoldDB" id="A0A1R1YAY6"/>
<evidence type="ECO:0000259" key="6">
    <source>
        <dbReference type="PROSITE" id="PS51380"/>
    </source>
</evidence>
<comment type="subcellular location">
    <subcellularLocation>
        <location evidence="1">Membrane</location>
        <topology evidence="1">Multi-pass membrane protein</topology>
    </subcellularLocation>
</comment>
<gene>
    <name evidence="7" type="ORF">AYI70_g1841</name>
</gene>
<keyword evidence="4 5" id="KW-0472">Membrane</keyword>
<comment type="caution">
    <text evidence="7">The sequence shown here is derived from an EMBL/GenBank/DDBJ whole genome shotgun (WGS) entry which is preliminary data.</text>
</comment>
<feature type="transmembrane region" description="Helical" evidence="5">
    <location>
        <begin position="232"/>
        <end position="249"/>
    </location>
</feature>
<protein>
    <submittedName>
        <fullName evidence="7">Protein ERD1-like protein</fullName>
    </submittedName>
</protein>
<dbReference type="STRING" id="133412.A0A1R1YAY6"/>
<evidence type="ECO:0000313" key="8">
    <source>
        <dbReference type="Proteomes" id="UP000187283"/>
    </source>
</evidence>
<evidence type="ECO:0000256" key="4">
    <source>
        <dbReference type="ARBA" id="ARBA00023136"/>
    </source>
</evidence>
<feature type="transmembrane region" description="Helical" evidence="5">
    <location>
        <begin position="261"/>
        <end position="283"/>
    </location>
</feature>
<reference evidence="7 8" key="1">
    <citation type="submission" date="2017-01" db="EMBL/GenBank/DDBJ databases">
        <authorList>
            <person name="Mah S.A."/>
            <person name="Swanson W.J."/>
            <person name="Moy G.W."/>
            <person name="Vacquier V.D."/>
        </authorList>
    </citation>
    <scope>NUCLEOTIDE SEQUENCE [LARGE SCALE GENOMIC DNA]</scope>
    <source>
        <strain evidence="7 8">GSMNP</strain>
    </source>
</reference>
<dbReference type="Pfam" id="PF03124">
    <property type="entry name" value="EXS"/>
    <property type="match status" value="1"/>
</dbReference>
<feature type="transmembrane region" description="Helical" evidence="5">
    <location>
        <begin position="85"/>
        <end position="105"/>
    </location>
</feature>
<dbReference type="PROSITE" id="PS51380">
    <property type="entry name" value="EXS"/>
    <property type="match status" value="1"/>
</dbReference>
<feature type="domain" description="EXS" evidence="6">
    <location>
        <begin position="187"/>
        <end position="380"/>
    </location>
</feature>
<keyword evidence="2 5" id="KW-0812">Transmembrane</keyword>
<evidence type="ECO:0000313" key="7">
    <source>
        <dbReference type="EMBL" id="OMJ24053.1"/>
    </source>
</evidence>
<sequence>MYLSLASQSILLLSFCLFGWALDLYFFHASKVKVFNILEINSKNRIKNSSYRAQTLTVSILLIIYSFFFNYLQNNASSVKEKRKFQLYMFALLVFFILIPSRRFFGNLRSSFLRTLGRVFNIFAICKTEFSDVVFSDILTSCSKVFADLANVFYIIYHSLKTSTTPGIEAELKRILGLENDSKSINHIQFQSPLVNPAVTCVPYLIRLKQCINDFICSTPSSIDRRRHLANAIKYFSSLPVIFLSAFQKDYYQSNNYNQDWFLHFLFYTWLFFAIFNSCYSFYWDITFDWGLEQSSDQNSRSDIKDKTDLPVFDTLSSSNNAVVYDGPFLLRKNLAATWTIKLSSHITLDSIPNAGFILGALEVLRRCIWILFRVEKEAC</sequence>
<organism evidence="7 8">
    <name type="scientific">Smittium culicis</name>
    <dbReference type="NCBI Taxonomy" id="133412"/>
    <lineage>
        <taxon>Eukaryota</taxon>
        <taxon>Fungi</taxon>
        <taxon>Fungi incertae sedis</taxon>
        <taxon>Zoopagomycota</taxon>
        <taxon>Kickxellomycotina</taxon>
        <taxon>Harpellomycetes</taxon>
        <taxon>Harpellales</taxon>
        <taxon>Legeriomycetaceae</taxon>
        <taxon>Smittium</taxon>
    </lineage>
</organism>
<dbReference type="PANTHER" id="PTHR10783">
    <property type="entry name" value="XENOTROPIC AND POLYTROPIC RETROVIRUS RECEPTOR 1-RELATED"/>
    <property type="match status" value="1"/>
</dbReference>
<feature type="transmembrane region" description="Helical" evidence="5">
    <location>
        <begin position="53"/>
        <end position="73"/>
    </location>
</feature>
<name>A0A1R1YAY6_9FUNG</name>
<dbReference type="PANTHER" id="PTHR10783:SF46">
    <property type="entry name" value="PROTEIN ERD1 HOMOLOG 2"/>
    <property type="match status" value="1"/>
</dbReference>
<accession>A0A1R1YAY6</accession>
<dbReference type="OrthoDB" id="2159384at2759"/>
<dbReference type="Proteomes" id="UP000187283">
    <property type="component" value="Unassembled WGS sequence"/>
</dbReference>
<evidence type="ECO:0000256" key="2">
    <source>
        <dbReference type="ARBA" id="ARBA00022692"/>
    </source>
</evidence>
<dbReference type="GO" id="GO:0016020">
    <property type="term" value="C:membrane"/>
    <property type="evidence" value="ECO:0007669"/>
    <property type="project" value="UniProtKB-SubCell"/>
</dbReference>
<feature type="transmembrane region" description="Helical" evidence="5">
    <location>
        <begin position="6"/>
        <end position="27"/>
    </location>
</feature>
<dbReference type="InterPro" id="IPR004342">
    <property type="entry name" value="EXS_C"/>
</dbReference>
<evidence type="ECO:0000256" key="3">
    <source>
        <dbReference type="ARBA" id="ARBA00022989"/>
    </source>
</evidence>
<keyword evidence="3 5" id="KW-1133">Transmembrane helix</keyword>
<evidence type="ECO:0000256" key="1">
    <source>
        <dbReference type="ARBA" id="ARBA00004141"/>
    </source>
</evidence>
<dbReference type="GO" id="GO:0005737">
    <property type="term" value="C:cytoplasm"/>
    <property type="evidence" value="ECO:0007669"/>
    <property type="project" value="TreeGrafter"/>
</dbReference>
<evidence type="ECO:0000256" key="5">
    <source>
        <dbReference type="SAM" id="Phobius"/>
    </source>
</evidence>
<dbReference type="EMBL" id="LSSN01000417">
    <property type="protein sequence ID" value="OMJ24053.1"/>
    <property type="molecule type" value="Genomic_DNA"/>
</dbReference>
<keyword evidence="8" id="KW-1185">Reference proteome</keyword>